<dbReference type="EMBL" id="NTYF01000023">
    <property type="protein sequence ID" value="PER55667.1"/>
    <property type="molecule type" value="Genomic_DNA"/>
</dbReference>
<dbReference type="Gene3D" id="1.10.8.60">
    <property type="match status" value="1"/>
</dbReference>
<evidence type="ECO:0000256" key="1">
    <source>
        <dbReference type="SAM" id="MobiDB-lite"/>
    </source>
</evidence>
<feature type="domain" description="AAA+ ATPase" evidence="2">
    <location>
        <begin position="37"/>
        <end position="186"/>
    </location>
</feature>
<dbReference type="PANTHER" id="PTHR11669:SF0">
    <property type="entry name" value="PROTEIN STICHEL-LIKE 2"/>
    <property type="match status" value="1"/>
</dbReference>
<dbReference type="Gene3D" id="3.40.50.300">
    <property type="entry name" value="P-loop containing nucleotide triphosphate hydrolases"/>
    <property type="match status" value="1"/>
</dbReference>
<dbReference type="InterPro" id="IPR027417">
    <property type="entry name" value="P-loop_NTPase"/>
</dbReference>
<dbReference type="RefSeq" id="WP_098317010.1">
    <property type="nucleotide sequence ID" value="NZ_NTYF01000023.1"/>
</dbReference>
<evidence type="ECO:0000313" key="4">
    <source>
        <dbReference type="Proteomes" id="UP000219897"/>
    </source>
</evidence>
<name>A0ABD6SKT0_BACTU</name>
<dbReference type="CDD" id="cd00009">
    <property type="entry name" value="AAA"/>
    <property type="match status" value="1"/>
</dbReference>
<evidence type="ECO:0000313" key="3">
    <source>
        <dbReference type="EMBL" id="PER55667.1"/>
    </source>
</evidence>
<evidence type="ECO:0000259" key="2">
    <source>
        <dbReference type="SMART" id="SM00382"/>
    </source>
</evidence>
<accession>A0ABD6SKT0</accession>
<dbReference type="Proteomes" id="UP000219897">
    <property type="component" value="Unassembled WGS sequence"/>
</dbReference>
<dbReference type="SMART" id="SM00382">
    <property type="entry name" value="AAA"/>
    <property type="match status" value="1"/>
</dbReference>
<dbReference type="SUPFAM" id="SSF52540">
    <property type="entry name" value="P-loop containing nucleoside triphosphate hydrolases"/>
    <property type="match status" value="1"/>
</dbReference>
<protein>
    <recommendedName>
        <fullName evidence="2">AAA+ ATPase domain-containing protein</fullName>
    </recommendedName>
</protein>
<gene>
    <name evidence="3" type="ORF">CN495_07900</name>
</gene>
<dbReference type="Pfam" id="PF13177">
    <property type="entry name" value="DNA_pol3_delta2"/>
    <property type="match status" value="1"/>
</dbReference>
<proteinExistence type="predicted"/>
<comment type="caution">
    <text evidence="3">The sequence shown here is derived from an EMBL/GenBank/DDBJ whole genome shotgun (WGS) entry which is preliminary data.</text>
</comment>
<feature type="region of interest" description="Disordered" evidence="1">
    <location>
        <begin position="383"/>
        <end position="407"/>
    </location>
</feature>
<feature type="compositionally biased region" description="Polar residues" evidence="1">
    <location>
        <begin position="395"/>
        <end position="404"/>
    </location>
</feature>
<organism evidence="3 4">
    <name type="scientific">Bacillus thuringiensis</name>
    <dbReference type="NCBI Taxonomy" id="1428"/>
    <lineage>
        <taxon>Bacteria</taxon>
        <taxon>Bacillati</taxon>
        <taxon>Bacillota</taxon>
        <taxon>Bacilli</taxon>
        <taxon>Bacillales</taxon>
        <taxon>Bacillaceae</taxon>
        <taxon>Bacillus</taxon>
        <taxon>Bacillus cereus group</taxon>
    </lineage>
</organism>
<dbReference type="InterPro" id="IPR050238">
    <property type="entry name" value="DNA_Rep/Repair_Clamp_Loader"/>
</dbReference>
<sequence>MANLAWTQKYRPKMLEEYIGNDALKGRVTKLLELNKLPQMVLLQGSPGTGKTTMARLFAKALLCERPVNGKACGGCTTCQRMDAEYIETGKAPRGVPVTEYDITNTNRREDAEAIVSRMKQRTLTETRKVFILDEVQRATKEAQSSFLKITEEPVEGLYVILCTTDPQDLLDAIRSRFHQFYVKKPTSEELANRLATICQLEGVDYTVEGLKLLSEKAGRTPRDTLNLAEVVSATSPNLKRESVQKELEIISEKIFSTFLMVCKKGKIHEVTKLTAVLEEKNIEIRAFVEGLGDYIVQLLNVRASIQLDRYDAIQVRDMRALLRGIEDTDMVKVLKVLKTYIGMKQSAGFLMYTLAVEVMSALQTEEKAVNVNNEKAQTRYKEVTKQTRARHTNRQPTPATSSDVEAIFQGAKQVRGG</sequence>
<dbReference type="InterPro" id="IPR003593">
    <property type="entry name" value="AAA+_ATPase"/>
</dbReference>
<dbReference type="AlphaFoldDB" id="A0ABD6SKT0"/>
<reference evidence="3 4" key="1">
    <citation type="submission" date="2017-09" db="EMBL/GenBank/DDBJ databases">
        <title>Large-scale bioinformatics analysis of Bacillus genomes uncovers conserved roles of natural products in bacterial physiology.</title>
        <authorList>
            <consortium name="Agbiome Team Llc"/>
            <person name="Bleich R.M."/>
            <person name="Kirk G.J."/>
            <person name="Santa Maria K.C."/>
            <person name="Allen S.E."/>
            <person name="Farag S."/>
            <person name="Shank E.A."/>
            <person name="Bowers A."/>
        </authorList>
    </citation>
    <scope>NUCLEOTIDE SEQUENCE [LARGE SCALE GENOMIC DNA]</scope>
    <source>
        <strain evidence="3 4">AFS005140</strain>
    </source>
</reference>
<dbReference type="PANTHER" id="PTHR11669">
    <property type="entry name" value="REPLICATION FACTOR C / DNA POLYMERASE III GAMMA-TAU SUBUNIT"/>
    <property type="match status" value="1"/>
</dbReference>